<organism evidence="2 3">
    <name type="scientific">Allokutzneria albata</name>
    <name type="common">Kibdelosporangium albatum</name>
    <dbReference type="NCBI Taxonomy" id="211114"/>
    <lineage>
        <taxon>Bacteria</taxon>
        <taxon>Bacillati</taxon>
        <taxon>Actinomycetota</taxon>
        <taxon>Actinomycetes</taxon>
        <taxon>Pseudonocardiales</taxon>
        <taxon>Pseudonocardiaceae</taxon>
        <taxon>Allokutzneria</taxon>
    </lineage>
</organism>
<dbReference type="eggNOG" id="COG1277">
    <property type="taxonomic scope" value="Bacteria"/>
</dbReference>
<evidence type="ECO:0000313" key="3">
    <source>
        <dbReference type="Proteomes" id="UP000183376"/>
    </source>
</evidence>
<evidence type="ECO:0000313" key="2">
    <source>
        <dbReference type="EMBL" id="SDN54821.1"/>
    </source>
</evidence>
<dbReference type="OrthoDB" id="3579673at2"/>
<dbReference type="RefSeq" id="WP_030426367.1">
    <property type="nucleotide sequence ID" value="NZ_JOEF01000001.1"/>
</dbReference>
<dbReference type="Proteomes" id="UP000183376">
    <property type="component" value="Chromosome I"/>
</dbReference>
<reference evidence="2 3" key="1">
    <citation type="submission" date="2016-10" db="EMBL/GenBank/DDBJ databases">
        <authorList>
            <person name="de Groot N.N."/>
        </authorList>
    </citation>
    <scope>NUCLEOTIDE SEQUENCE [LARGE SCALE GENOMIC DNA]</scope>
    <source>
        <strain evidence="2 3">DSM 44149</strain>
    </source>
</reference>
<evidence type="ECO:0000256" key="1">
    <source>
        <dbReference type="SAM" id="Phobius"/>
    </source>
</evidence>
<feature type="transmembrane region" description="Helical" evidence="1">
    <location>
        <begin position="61"/>
        <end position="80"/>
    </location>
</feature>
<dbReference type="STRING" id="211114.SAMN04489726_7112"/>
<feature type="transmembrane region" description="Helical" evidence="1">
    <location>
        <begin position="173"/>
        <end position="191"/>
    </location>
</feature>
<dbReference type="AlphaFoldDB" id="A0A1H0CAK1"/>
<keyword evidence="1" id="KW-0812">Transmembrane</keyword>
<feature type="transmembrane region" description="Helical" evidence="1">
    <location>
        <begin position="254"/>
        <end position="272"/>
    </location>
</feature>
<protein>
    <recommendedName>
        <fullName evidence="4">ABC-2 family transporter protein</fullName>
    </recommendedName>
</protein>
<keyword evidence="1" id="KW-0472">Membrane</keyword>
<name>A0A1H0CAK1_ALLAB</name>
<feature type="transmembrane region" description="Helical" evidence="1">
    <location>
        <begin position="146"/>
        <end position="166"/>
    </location>
</feature>
<proteinExistence type="predicted"/>
<feature type="transmembrane region" description="Helical" evidence="1">
    <location>
        <begin position="105"/>
        <end position="126"/>
    </location>
</feature>
<evidence type="ECO:0008006" key="4">
    <source>
        <dbReference type="Google" id="ProtNLM"/>
    </source>
</evidence>
<gene>
    <name evidence="2" type="ORF">SAMN04489726_7112</name>
</gene>
<sequence>MIWMTWRQHRTTLFTFAAVFLGLAALFVTATLTGVAAVPARSPNPSGIGGLLQYLEQINEIFLPLPALIGMFLGAPLLAAEYEHRTVRYAWTQGVSRGHWLSTKLLVLGSAVVLLAAAFSATHMWWFTTNGAPYEGAFRIFNQGPLSFPAACLFAFVVGVTAGAVLRKTVAAMGLAIVGTWAVSIVCVNWLRPNYLTPITVTGASTKGGWFLSQTTIAPEELVGPDPGIRLNGLVPITTYQPADRFWTFQLIEAGLYLGLTVGCLVVAFWWVRRAVA</sequence>
<keyword evidence="3" id="KW-1185">Reference proteome</keyword>
<keyword evidence="1" id="KW-1133">Transmembrane helix</keyword>
<accession>A0A1H0CAK1</accession>
<dbReference type="EMBL" id="LT629701">
    <property type="protein sequence ID" value="SDN54821.1"/>
    <property type="molecule type" value="Genomic_DNA"/>
</dbReference>